<evidence type="ECO:0000256" key="5">
    <source>
        <dbReference type="SAM" id="MobiDB-lite"/>
    </source>
</evidence>
<feature type="domain" description="Helicase ATP-binding" evidence="6">
    <location>
        <begin position="155"/>
        <end position="317"/>
    </location>
</feature>
<sequence>MSTTYENAADLEFFNECLDTLIKDLLYNDLGVTDYRWDHNSESKLQKSAWVASLLASSDDEEHQSKALSFAILAYIEKRGTDDEEMYERYLYIVLSRIGNLQTFNTVRREQADVSFEERLISSLDSALGLELSSDLQQHELGDGTVLSSFQKDILNALQAGKDIAISGPTSSGKSFILRKYIQRELENQDGFEAIYVVPTRALIAEVSEKLSSLNDYLEGEQEIEVRTGAYFEEESEDPDTDSNSFLVVTPERCLRLIDEDTRARIDPDLIFFDEIQNIQDGQRGVLFEDIIQLLSESWPETQIVAAGPYLEEPQDTLSNLTDREVVQIKTAFTPVLQMKAIMRFKSAKNQSGSRRMVDVVLYSPSGDKLEFTIAEPDDLTYTTVNKSKTRALTTIIDEYGQNSQNLVYASKTNLAEDRADAIANNRDREITSARIDELTEFLKNTIHENYPLIDHLKKGVAFHHGRVPKIAREEIEDLYRSKVGLDTIVCTSTLLEGVNLPAEKIFLTSAYRGDDELSELDFQNLVGRVGRVDSRLYGSIYCVEAEDDEWVDEKLNSDTEESVNPATSQATDNPNKLITALGSNDLRQLKDASTRYTSILLRSRYLKSDYDVDEYLSNKGLSDSDISSAKDELDRTLEDIEIPEKLLRRNPTVDPVEQNTLYRLVMQNPEKWVIGENTTEYSYDKLMRITQQLNQVFKFTKDDEYGIDPPNRETKHGALEPIVVVANQWLRGETYHSMIDSRQANVEDEGLSKCIRTILDLVNDDVRFILVKYYGMLVDILEESDYEMGKWASNFDQMLEMGSMNFGELRLMSKGVDRSVALQLGIPPGVDNVEDFLENRRGKIPEFFTRHLQSQGVL</sequence>
<evidence type="ECO:0000313" key="9">
    <source>
        <dbReference type="Proteomes" id="UP000198518"/>
    </source>
</evidence>
<accession>A0A1I0R3Z5</accession>
<dbReference type="GO" id="GO:0003676">
    <property type="term" value="F:nucleic acid binding"/>
    <property type="evidence" value="ECO:0007669"/>
    <property type="project" value="InterPro"/>
</dbReference>
<keyword evidence="4" id="KW-0067">ATP-binding</keyword>
<dbReference type="PROSITE" id="PS51192">
    <property type="entry name" value="HELICASE_ATP_BIND_1"/>
    <property type="match status" value="1"/>
</dbReference>
<gene>
    <name evidence="8" type="ORF">SAMN04487945_3112</name>
</gene>
<dbReference type="SMART" id="SM00487">
    <property type="entry name" value="DEXDc"/>
    <property type="match status" value="1"/>
</dbReference>
<dbReference type="SMART" id="SM00382">
    <property type="entry name" value="AAA"/>
    <property type="match status" value="1"/>
</dbReference>
<dbReference type="GO" id="GO:0004386">
    <property type="term" value="F:helicase activity"/>
    <property type="evidence" value="ECO:0007669"/>
    <property type="project" value="UniProtKB-KW"/>
</dbReference>
<dbReference type="InterPro" id="IPR027417">
    <property type="entry name" value="P-loop_NTPase"/>
</dbReference>
<dbReference type="InterPro" id="IPR003593">
    <property type="entry name" value="AAA+_ATPase"/>
</dbReference>
<dbReference type="GO" id="GO:0005524">
    <property type="term" value="F:ATP binding"/>
    <property type="evidence" value="ECO:0007669"/>
    <property type="project" value="UniProtKB-KW"/>
</dbReference>
<name>A0A1I0R3Z5_9EURY</name>
<dbReference type="InterPro" id="IPR011545">
    <property type="entry name" value="DEAD/DEAH_box_helicase_dom"/>
</dbReference>
<dbReference type="STRING" id="355548.SAMN04487945_3112"/>
<reference evidence="8 9" key="1">
    <citation type="submission" date="2016-10" db="EMBL/GenBank/DDBJ databases">
        <authorList>
            <person name="de Groot N.N."/>
        </authorList>
    </citation>
    <scope>NUCLEOTIDE SEQUENCE [LARGE SCALE GENOMIC DNA]</scope>
    <source>
        <strain evidence="8 9">CGMCC 1.5337</strain>
    </source>
</reference>
<feature type="domain" description="Helicase C-terminal" evidence="7">
    <location>
        <begin position="392"/>
        <end position="579"/>
    </location>
</feature>
<keyword evidence="2" id="KW-0378">Hydrolase</keyword>
<feature type="region of interest" description="Disordered" evidence="5">
    <location>
        <begin position="556"/>
        <end position="576"/>
    </location>
</feature>
<evidence type="ECO:0000259" key="7">
    <source>
        <dbReference type="PROSITE" id="PS51194"/>
    </source>
</evidence>
<dbReference type="Proteomes" id="UP000198518">
    <property type="component" value="Unassembled WGS sequence"/>
</dbReference>
<feature type="compositionally biased region" description="Polar residues" evidence="5">
    <location>
        <begin position="563"/>
        <end position="576"/>
    </location>
</feature>
<dbReference type="Gene3D" id="3.40.50.300">
    <property type="entry name" value="P-loop containing nucleotide triphosphate hydrolases"/>
    <property type="match status" value="2"/>
</dbReference>
<dbReference type="GO" id="GO:0016787">
    <property type="term" value="F:hydrolase activity"/>
    <property type="evidence" value="ECO:0007669"/>
    <property type="project" value="UniProtKB-KW"/>
</dbReference>
<keyword evidence="9" id="KW-1185">Reference proteome</keyword>
<dbReference type="AlphaFoldDB" id="A0A1I0R3Z5"/>
<dbReference type="InterPro" id="IPR001650">
    <property type="entry name" value="Helicase_C-like"/>
</dbReference>
<dbReference type="GO" id="GO:0140097">
    <property type="term" value="F:catalytic activity, acting on DNA"/>
    <property type="evidence" value="ECO:0007669"/>
    <property type="project" value="UniProtKB-ARBA"/>
</dbReference>
<dbReference type="SMART" id="SM00490">
    <property type="entry name" value="HELICc"/>
    <property type="match status" value="1"/>
</dbReference>
<protein>
    <submittedName>
        <fullName evidence="8">DEAD/DEAH box helicase</fullName>
    </submittedName>
</protein>
<dbReference type="EMBL" id="FOJA01000002">
    <property type="protein sequence ID" value="SEW34991.1"/>
    <property type="molecule type" value="Genomic_DNA"/>
</dbReference>
<dbReference type="InterPro" id="IPR014001">
    <property type="entry name" value="Helicase_ATP-bd"/>
</dbReference>
<dbReference type="PANTHER" id="PTHR47961:SF6">
    <property type="entry name" value="DNA-DIRECTED DNA POLYMERASE"/>
    <property type="match status" value="1"/>
</dbReference>
<evidence type="ECO:0000256" key="2">
    <source>
        <dbReference type="ARBA" id="ARBA00022801"/>
    </source>
</evidence>
<dbReference type="Pfam" id="PF00270">
    <property type="entry name" value="DEAD"/>
    <property type="match status" value="1"/>
</dbReference>
<evidence type="ECO:0000256" key="1">
    <source>
        <dbReference type="ARBA" id="ARBA00022741"/>
    </source>
</evidence>
<evidence type="ECO:0000256" key="3">
    <source>
        <dbReference type="ARBA" id="ARBA00022806"/>
    </source>
</evidence>
<keyword evidence="1" id="KW-0547">Nucleotide-binding</keyword>
<evidence type="ECO:0000256" key="4">
    <source>
        <dbReference type="ARBA" id="ARBA00022840"/>
    </source>
</evidence>
<dbReference type="InterPro" id="IPR050474">
    <property type="entry name" value="Hel308_SKI2-like"/>
</dbReference>
<proteinExistence type="predicted"/>
<organism evidence="8 9">
    <name type="scientific">Halobacterium jilantaiense</name>
    <dbReference type="NCBI Taxonomy" id="355548"/>
    <lineage>
        <taxon>Archaea</taxon>
        <taxon>Methanobacteriati</taxon>
        <taxon>Methanobacteriota</taxon>
        <taxon>Stenosarchaea group</taxon>
        <taxon>Halobacteria</taxon>
        <taxon>Halobacteriales</taxon>
        <taxon>Halobacteriaceae</taxon>
        <taxon>Halobacterium</taxon>
    </lineage>
</organism>
<dbReference type="RefSeq" id="WP_089670505.1">
    <property type="nucleotide sequence ID" value="NZ_FOJA01000002.1"/>
</dbReference>
<keyword evidence="3 8" id="KW-0347">Helicase</keyword>
<dbReference type="PROSITE" id="PS51194">
    <property type="entry name" value="HELICASE_CTER"/>
    <property type="match status" value="1"/>
</dbReference>
<dbReference type="SUPFAM" id="SSF52540">
    <property type="entry name" value="P-loop containing nucleoside triphosphate hydrolases"/>
    <property type="match status" value="1"/>
</dbReference>
<evidence type="ECO:0000259" key="6">
    <source>
        <dbReference type="PROSITE" id="PS51192"/>
    </source>
</evidence>
<dbReference type="PANTHER" id="PTHR47961">
    <property type="entry name" value="DNA POLYMERASE THETA, PUTATIVE (AFU_ORTHOLOGUE AFUA_1G05260)-RELATED"/>
    <property type="match status" value="1"/>
</dbReference>
<evidence type="ECO:0000313" key="8">
    <source>
        <dbReference type="EMBL" id="SEW34991.1"/>
    </source>
</evidence>
<dbReference type="OrthoDB" id="265641at2157"/>